<dbReference type="EMBL" id="JAFIQS010000004">
    <property type="protein sequence ID" value="KAG5170513.1"/>
    <property type="molecule type" value="Genomic_DNA"/>
</dbReference>
<comment type="catalytic activity">
    <reaction evidence="6 7">
        <text>L-arginyl-[protein] + 2 S-adenosyl-L-methionine = N(omega),N(omega)'-dimethyl-L-arginyl-[protein] + 2 S-adenosyl-L-homocysteine + 2 H(+)</text>
        <dbReference type="Rhea" id="RHEA:48108"/>
        <dbReference type="Rhea" id="RHEA-COMP:10532"/>
        <dbReference type="Rhea" id="RHEA-COMP:11992"/>
        <dbReference type="ChEBI" id="CHEBI:15378"/>
        <dbReference type="ChEBI" id="CHEBI:29965"/>
        <dbReference type="ChEBI" id="CHEBI:57856"/>
        <dbReference type="ChEBI" id="CHEBI:59789"/>
        <dbReference type="ChEBI" id="CHEBI:88221"/>
        <dbReference type="EC" id="2.1.1.320"/>
    </reaction>
</comment>
<evidence type="ECO:0000256" key="1">
    <source>
        <dbReference type="ARBA" id="ARBA00004173"/>
    </source>
</evidence>
<evidence type="ECO:0000256" key="4">
    <source>
        <dbReference type="ARBA" id="ARBA00022679"/>
    </source>
</evidence>
<comment type="similarity">
    <text evidence="2 7">Belongs to the NDUFAF7 family.</text>
</comment>
<keyword evidence="4 7" id="KW-0808">Transferase</keyword>
<dbReference type="InterPro" id="IPR029063">
    <property type="entry name" value="SAM-dependent_MTases_sf"/>
</dbReference>
<sequence length="515" mass="55753">MALTRICWRLSPPVRLLRRTVKVNTRWNSTLVPNTEAGNVAPTTKHTKIEKIILDHIKTTGPISFATYMQLCLSHPTDGYYMNPEHKVFGSGGDFITSPEISQTFGELVALWLLQEFRKSGKDVPLRLVELGPGKGTLMGDILRVVRKFEPHKQINVHLVETSPTMRALQKNHLSDTPGVHIHWHNSINELVPSASEYTMLVAHEFFDALPVHVLQKSKDTGVWHEVLIASTEEVDRAQSQSQSHASESETPASPTSDVPAAFSTATTETPPPPSPSSSSSSSPTTESITPPPLSTPPQPPTPSSPYPLRRVLASKPSSASTVLGLSSPRFSELSAGSLLEVSPTSYRVARKVGELLATGTSNDGTNEVESGKENPIGGCGLIIDYGGASAYGDSLRAFKNHAIVDVFHEPGQCDITANVDFAFLREAMADIVTPLGPIPQGVFLARMGLGLRLRTLLQAASTEERRQEIHSAAMRLIDPKGMGGEYKVLGITSGVSKGVEEPWPFVVGEAKEQK</sequence>
<dbReference type="SUPFAM" id="SSF53335">
    <property type="entry name" value="S-adenosyl-L-methionine-dependent methyltransferases"/>
    <property type="match status" value="1"/>
</dbReference>
<organism evidence="9">
    <name type="scientific">Psilocybe cubensis</name>
    <name type="common">Psychedelic mushroom</name>
    <name type="synonym">Stropharia cubensis</name>
    <dbReference type="NCBI Taxonomy" id="181762"/>
    <lineage>
        <taxon>Eukaryota</taxon>
        <taxon>Fungi</taxon>
        <taxon>Dikarya</taxon>
        <taxon>Basidiomycota</taxon>
        <taxon>Agaricomycotina</taxon>
        <taxon>Agaricomycetes</taxon>
        <taxon>Agaricomycetidae</taxon>
        <taxon>Agaricales</taxon>
        <taxon>Agaricineae</taxon>
        <taxon>Strophariaceae</taxon>
        <taxon>Psilocybe</taxon>
    </lineage>
</organism>
<keyword evidence="3 7" id="KW-0489">Methyltransferase</keyword>
<gene>
    <name evidence="9" type="ORF">JR316_004902</name>
</gene>
<evidence type="ECO:0000256" key="8">
    <source>
        <dbReference type="SAM" id="MobiDB-lite"/>
    </source>
</evidence>
<feature type="compositionally biased region" description="Pro residues" evidence="8">
    <location>
        <begin position="290"/>
        <end position="306"/>
    </location>
</feature>
<evidence type="ECO:0000256" key="2">
    <source>
        <dbReference type="ARBA" id="ARBA00005891"/>
    </source>
</evidence>
<dbReference type="PANTHER" id="PTHR12049:SF7">
    <property type="entry name" value="PROTEIN ARGININE METHYLTRANSFERASE NDUFAF7, MITOCHONDRIAL"/>
    <property type="match status" value="1"/>
</dbReference>
<protein>
    <recommendedName>
        <fullName evidence="7">Protein arginine methyltransferase NDUFAF7</fullName>
        <ecNumber evidence="7">2.1.1.320</ecNumber>
    </recommendedName>
</protein>
<dbReference type="GO" id="GO:0032981">
    <property type="term" value="P:mitochondrial respiratory chain complex I assembly"/>
    <property type="evidence" value="ECO:0007669"/>
    <property type="project" value="TreeGrafter"/>
</dbReference>
<dbReference type="Pfam" id="PF02636">
    <property type="entry name" value="Methyltransf_28"/>
    <property type="match status" value="1"/>
</dbReference>
<dbReference type="InterPro" id="IPR003788">
    <property type="entry name" value="NDUFAF7"/>
</dbReference>
<proteinExistence type="inferred from homology"/>
<comment type="function">
    <text evidence="7">Arginine methyltransferase involved in the assembly or stability of mitochondrial NADH:ubiquinone oxidoreductase complex (complex I).</text>
</comment>
<accession>A0A8H7Y0S6</accession>
<evidence type="ECO:0000256" key="5">
    <source>
        <dbReference type="ARBA" id="ARBA00023128"/>
    </source>
</evidence>
<reference evidence="9" key="1">
    <citation type="submission" date="2021-02" db="EMBL/GenBank/DDBJ databases">
        <title>Psilocybe cubensis genome.</title>
        <authorList>
            <person name="Mckernan K.J."/>
            <person name="Crawford S."/>
            <person name="Trippe A."/>
            <person name="Kane L.T."/>
            <person name="Mclaughlin S."/>
        </authorList>
    </citation>
    <scope>NUCLEOTIDE SEQUENCE [LARGE SCALE GENOMIC DNA]</scope>
    <source>
        <strain evidence="9">MGC-MH-2018</strain>
    </source>
</reference>
<comment type="subcellular location">
    <subcellularLocation>
        <location evidence="1 7">Mitochondrion</location>
    </subcellularLocation>
</comment>
<evidence type="ECO:0000313" key="9">
    <source>
        <dbReference type="EMBL" id="KAG5170513.1"/>
    </source>
</evidence>
<keyword evidence="5 7" id="KW-0496">Mitochondrion</keyword>
<dbReference type="PANTHER" id="PTHR12049">
    <property type="entry name" value="PROTEIN ARGININE METHYLTRANSFERASE NDUFAF7, MITOCHONDRIAL"/>
    <property type="match status" value="1"/>
</dbReference>
<dbReference type="OrthoDB" id="438553at2759"/>
<name>A0A8H7Y0S6_PSICU</name>
<evidence type="ECO:0000256" key="6">
    <source>
        <dbReference type="ARBA" id="ARBA00048612"/>
    </source>
</evidence>
<dbReference type="GO" id="GO:0032259">
    <property type="term" value="P:methylation"/>
    <property type="evidence" value="ECO:0007669"/>
    <property type="project" value="UniProtKB-KW"/>
</dbReference>
<dbReference type="EC" id="2.1.1.320" evidence="7"/>
<feature type="compositionally biased region" description="Low complexity" evidence="8">
    <location>
        <begin position="238"/>
        <end position="250"/>
    </location>
</feature>
<feature type="compositionally biased region" description="Low complexity" evidence="8">
    <location>
        <begin position="277"/>
        <end position="289"/>
    </location>
</feature>
<dbReference type="GO" id="GO:0035243">
    <property type="term" value="F:protein-arginine omega-N symmetric methyltransferase activity"/>
    <property type="evidence" value="ECO:0007669"/>
    <property type="project" value="UniProtKB-EC"/>
</dbReference>
<dbReference type="AlphaFoldDB" id="A0A8H7Y0S6"/>
<dbReference type="InterPro" id="IPR038375">
    <property type="entry name" value="NDUFAF7_sf"/>
</dbReference>
<dbReference type="Gene3D" id="3.40.50.12710">
    <property type="match status" value="1"/>
</dbReference>
<evidence type="ECO:0000256" key="7">
    <source>
        <dbReference type="RuleBase" id="RU364114"/>
    </source>
</evidence>
<comment type="caution">
    <text evidence="9">The sequence shown here is derived from an EMBL/GenBank/DDBJ whole genome shotgun (WGS) entry which is preliminary data.</text>
</comment>
<evidence type="ECO:0000256" key="3">
    <source>
        <dbReference type="ARBA" id="ARBA00022603"/>
    </source>
</evidence>
<feature type="region of interest" description="Disordered" evidence="8">
    <location>
        <begin position="235"/>
        <end position="310"/>
    </location>
</feature>
<dbReference type="GO" id="GO:0005739">
    <property type="term" value="C:mitochondrion"/>
    <property type="evidence" value="ECO:0007669"/>
    <property type="project" value="UniProtKB-SubCell"/>
</dbReference>